<proteinExistence type="inferred from homology"/>
<dbReference type="EMBL" id="CAJNJA010057807">
    <property type="protein sequence ID" value="CAE7863448.1"/>
    <property type="molecule type" value="Genomic_DNA"/>
</dbReference>
<gene>
    <name evidence="5" type="primary">nuoC</name>
    <name evidence="5" type="ORF">SNEC2469_LOCUS27445</name>
</gene>
<dbReference type="SUPFAM" id="SSF143243">
    <property type="entry name" value="Nqo5-like"/>
    <property type="match status" value="1"/>
</dbReference>
<dbReference type="InterPro" id="IPR001268">
    <property type="entry name" value="NADH_UbQ_OxRdtase_30kDa_su"/>
</dbReference>
<evidence type="ECO:0000256" key="2">
    <source>
        <dbReference type="ARBA" id="ARBA00022448"/>
    </source>
</evidence>
<keyword evidence="6" id="KW-1185">Reference proteome</keyword>
<keyword evidence="3" id="KW-1278">Translocase</keyword>
<dbReference type="HAMAP" id="MF_01357">
    <property type="entry name" value="NDH1_NuoC"/>
    <property type="match status" value="1"/>
</dbReference>
<dbReference type="OrthoDB" id="268400at2759"/>
<dbReference type="GO" id="GO:0016651">
    <property type="term" value="F:oxidoreductase activity, acting on NAD(P)H"/>
    <property type="evidence" value="ECO:0007669"/>
    <property type="project" value="InterPro"/>
</dbReference>
<dbReference type="Proteomes" id="UP000601435">
    <property type="component" value="Unassembled WGS sequence"/>
</dbReference>
<evidence type="ECO:0000256" key="3">
    <source>
        <dbReference type="RuleBase" id="RU003456"/>
    </source>
</evidence>
<keyword evidence="2 3" id="KW-0813">Transport</keyword>
<evidence type="ECO:0000256" key="1">
    <source>
        <dbReference type="ARBA" id="ARBA00007569"/>
    </source>
</evidence>
<evidence type="ECO:0000313" key="6">
    <source>
        <dbReference type="Proteomes" id="UP000601435"/>
    </source>
</evidence>
<comment type="similarity">
    <text evidence="1 3">Belongs to the complex I 30 kDa subunit family.</text>
</comment>
<dbReference type="InterPro" id="IPR010218">
    <property type="entry name" value="NADH_DH_suC"/>
</dbReference>
<dbReference type="PROSITE" id="PS00542">
    <property type="entry name" value="COMPLEX1_30K"/>
    <property type="match status" value="1"/>
</dbReference>
<reference evidence="5" key="1">
    <citation type="submission" date="2021-02" db="EMBL/GenBank/DDBJ databases">
        <authorList>
            <person name="Dougan E. K."/>
            <person name="Rhodes N."/>
            <person name="Thang M."/>
            <person name="Chan C."/>
        </authorList>
    </citation>
    <scope>NUCLEOTIDE SEQUENCE</scope>
</reference>
<sequence>MSTTPNPDHPVLARVKQAFPNARLRATEYRGQSTLIVEPKDLSEVMTFLRDDEDCRFDFLSDVFGVDYLNYPSETIGRFAVIYNLCSYERDDRLFVKAYLDPTGPTDGIDDDPGLHIDSVCPIWPGAEWNEREVFDMFGIRFDGHPDMRRILLWETYPAHPLRKDYPVIGRGERENFKIVSRTDA</sequence>
<protein>
    <submittedName>
        <fullName evidence="5">NuoC protein</fullName>
    </submittedName>
</protein>
<dbReference type="InterPro" id="IPR020396">
    <property type="entry name" value="NADH_UbQ_OxRdtase_CS"/>
</dbReference>
<dbReference type="GO" id="GO:0008137">
    <property type="term" value="F:NADH dehydrogenase (ubiquinone) activity"/>
    <property type="evidence" value="ECO:0007669"/>
    <property type="project" value="InterPro"/>
</dbReference>
<accession>A0A813AF80</accession>
<evidence type="ECO:0000313" key="5">
    <source>
        <dbReference type="EMBL" id="CAE7863448.1"/>
    </source>
</evidence>
<dbReference type="PANTHER" id="PTHR10884:SF14">
    <property type="entry name" value="NADH DEHYDROGENASE [UBIQUINONE] IRON-SULFUR PROTEIN 3, MITOCHONDRIAL"/>
    <property type="match status" value="1"/>
</dbReference>
<organism evidence="5 6">
    <name type="scientific">Symbiodinium necroappetens</name>
    <dbReference type="NCBI Taxonomy" id="1628268"/>
    <lineage>
        <taxon>Eukaryota</taxon>
        <taxon>Sar</taxon>
        <taxon>Alveolata</taxon>
        <taxon>Dinophyceae</taxon>
        <taxon>Suessiales</taxon>
        <taxon>Symbiodiniaceae</taxon>
        <taxon>Symbiodinium</taxon>
    </lineage>
</organism>
<name>A0A813AF80_9DINO</name>
<evidence type="ECO:0000259" key="4">
    <source>
        <dbReference type="Pfam" id="PF00329"/>
    </source>
</evidence>
<keyword evidence="3" id="KW-0520">NAD</keyword>
<dbReference type="Gene3D" id="3.30.460.80">
    <property type="entry name" value="NADH:ubiquinone oxidoreductase, 30kDa subunit"/>
    <property type="match status" value="1"/>
</dbReference>
<dbReference type="AlphaFoldDB" id="A0A813AF80"/>
<dbReference type="InterPro" id="IPR037232">
    <property type="entry name" value="NADH_quin_OxRdtase_su_C/D-like"/>
</dbReference>
<dbReference type="Pfam" id="PF00329">
    <property type="entry name" value="Complex1_30kDa"/>
    <property type="match status" value="1"/>
</dbReference>
<feature type="domain" description="NADH:ubiquinone oxidoreductase 30kDa subunit" evidence="4">
    <location>
        <begin position="36"/>
        <end position="170"/>
    </location>
</feature>
<comment type="caution">
    <text evidence="5">The sequence shown here is derived from an EMBL/GenBank/DDBJ whole genome shotgun (WGS) entry which is preliminary data.</text>
</comment>
<dbReference type="PANTHER" id="PTHR10884">
    <property type="entry name" value="NADH DEHYDROGENASE UBIQUINONE IRON-SULFUR PROTEIN 3"/>
    <property type="match status" value="1"/>
</dbReference>